<dbReference type="Pfam" id="PF01872">
    <property type="entry name" value="RibD_C"/>
    <property type="match status" value="1"/>
</dbReference>
<dbReference type="GO" id="GO:0009231">
    <property type="term" value="P:riboflavin biosynthetic process"/>
    <property type="evidence" value="ECO:0007669"/>
    <property type="project" value="InterPro"/>
</dbReference>
<evidence type="ECO:0000256" key="2">
    <source>
        <dbReference type="ARBA" id="ARBA00022857"/>
    </source>
</evidence>
<comment type="pathway">
    <text evidence="1">Cofactor biosynthesis; riboflavin biosynthesis.</text>
</comment>
<dbReference type="Proteomes" id="UP000289708">
    <property type="component" value="Unassembled WGS sequence"/>
</dbReference>
<evidence type="ECO:0000256" key="3">
    <source>
        <dbReference type="ARBA" id="ARBA00023002"/>
    </source>
</evidence>
<dbReference type="InterPro" id="IPR002734">
    <property type="entry name" value="RibDG_C"/>
</dbReference>
<reference evidence="5 6" key="1">
    <citation type="submission" date="2018-12" db="EMBL/GenBank/DDBJ databases">
        <title>bacterium Hansschlegelia zhihuaiae S113.</title>
        <authorList>
            <person name="He J."/>
        </authorList>
    </citation>
    <scope>NUCLEOTIDE SEQUENCE [LARGE SCALE GENOMIC DNA]</scope>
    <source>
        <strain evidence="5 6">S 113</strain>
    </source>
</reference>
<evidence type="ECO:0000313" key="6">
    <source>
        <dbReference type="Proteomes" id="UP000289708"/>
    </source>
</evidence>
<protein>
    <submittedName>
        <fullName evidence="5">RibD family protein</fullName>
    </submittedName>
</protein>
<accession>A0A4Q0M4F8</accession>
<dbReference type="SUPFAM" id="SSF53597">
    <property type="entry name" value="Dihydrofolate reductase-like"/>
    <property type="match status" value="1"/>
</dbReference>
<evidence type="ECO:0000259" key="4">
    <source>
        <dbReference type="Pfam" id="PF01872"/>
    </source>
</evidence>
<dbReference type="EMBL" id="RYFI01000030">
    <property type="protein sequence ID" value="RXF67831.1"/>
    <property type="molecule type" value="Genomic_DNA"/>
</dbReference>
<dbReference type="GO" id="GO:0008703">
    <property type="term" value="F:5-amino-6-(5-phosphoribosylamino)uracil reductase activity"/>
    <property type="evidence" value="ECO:0007669"/>
    <property type="project" value="InterPro"/>
</dbReference>
<organism evidence="5 6">
    <name type="scientific">Hansschlegelia zhihuaiae</name>
    <dbReference type="NCBI Taxonomy" id="405005"/>
    <lineage>
        <taxon>Bacteria</taxon>
        <taxon>Pseudomonadati</taxon>
        <taxon>Pseudomonadota</taxon>
        <taxon>Alphaproteobacteria</taxon>
        <taxon>Hyphomicrobiales</taxon>
        <taxon>Methylopilaceae</taxon>
        <taxon>Hansschlegelia</taxon>
    </lineage>
</organism>
<proteinExistence type="predicted"/>
<dbReference type="OrthoDB" id="9800865at2"/>
<dbReference type="AlphaFoldDB" id="A0A4Q0M4F8"/>
<comment type="caution">
    <text evidence="5">The sequence shown here is derived from an EMBL/GenBank/DDBJ whole genome shotgun (WGS) entry which is preliminary data.</text>
</comment>
<name>A0A4Q0M4F8_9HYPH</name>
<dbReference type="Gene3D" id="3.40.430.10">
    <property type="entry name" value="Dihydrofolate Reductase, subunit A"/>
    <property type="match status" value="1"/>
</dbReference>
<keyword evidence="6" id="KW-1185">Reference proteome</keyword>
<dbReference type="PANTHER" id="PTHR38011">
    <property type="entry name" value="DIHYDROFOLATE REDUCTASE FAMILY PROTEIN (AFU_ORTHOLOGUE AFUA_8G06820)"/>
    <property type="match status" value="1"/>
</dbReference>
<evidence type="ECO:0000256" key="1">
    <source>
        <dbReference type="ARBA" id="ARBA00005104"/>
    </source>
</evidence>
<dbReference type="RefSeq" id="WP_128779391.1">
    <property type="nucleotide sequence ID" value="NZ_RYFI01000030.1"/>
</dbReference>
<sequence>MKPHVTCLMLSSLDGRLGSGRSGEGAEAEIRARGKAFEDAHEEIGGDAWIIGRVTGAEMSRAKAHPPAEFQPPPRPAHFARRDAAAYGIILDPSGKLHFEKGDIGGDHVVVLLAAGVPDAHLAELRGDGVSYLVSDGAGIDLAAALETLGRELGLKRVLLEGGGGVNGAFLRAGLVDEIVVLIWPSINAITGERAIFEAGEEGLANVLKLDLTECEAKPDGVVRLRYRVEMRG</sequence>
<feature type="domain" description="Bacterial bifunctional deaminase-reductase C-terminal" evidence="4">
    <location>
        <begin position="3"/>
        <end position="223"/>
    </location>
</feature>
<dbReference type="InterPro" id="IPR050765">
    <property type="entry name" value="Riboflavin_Biosynth_HTPR"/>
</dbReference>
<dbReference type="InterPro" id="IPR024072">
    <property type="entry name" value="DHFR-like_dom_sf"/>
</dbReference>
<evidence type="ECO:0000313" key="5">
    <source>
        <dbReference type="EMBL" id="RXF67831.1"/>
    </source>
</evidence>
<keyword evidence="3" id="KW-0560">Oxidoreductase</keyword>
<gene>
    <name evidence="5" type="ORF">EK403_20895</name>
</gene>
<dbReference type="PANTHER" id="PTHR38011:SF7">
    <property type="entry name" value="2,5-DIAMINO-6-RIBOSYLAMINO-4(3H)-PYRIMIDINONE 5'-PHOSPHATE REDUCTASE"/>
    <property type="match status" value="1"/>
</dbReference>
<keyword evidence="2" id="KW-0521">NADP</keyword>